<comment type="caution">
    <text evidence="2">The sequence shown here is derived from an EMBL/GenBank/DDBJ whole genome shotgun (WGS) entry which is preliminary data.</text>
</comment>
<evidence type="ECO:0000313" key="3">
    <source>
        <dbReference type="Proteomes" id="UP000258522"/>
    </source>
</evidence>
<gene>
    <name evidence="2" type="ORF">MUBE_03640</name>
</gene>
<feature type="region of interest" description="Disordered" evidence="1">
    <location>
        <begin position="1"/>
        <end position="22"/>
    </location>
</feature>
<accession>A0A3E1HJJ6</accession>
<dbReference type="EMBL" id="QAYL01000003">
    <property type="protein sequence ID" value="RFD26606.1"/>
    <property type="molecule type" value="Genomic_DNA"/>
</dbReference>
<keyword evidence="3" id="KW-1185">Reference proteome</keyword>
<organism evidence="2 3">
    <name type="scientific">Mycobacterium uberis</name>
    <dbReference type="NCBI Taxonomy" id="2162698"/>
    <lineage>
        <taxon>Bacteria</taxon>
        <taxon>Bacillati</taxon>
        <taxon>Actinomycetota</taxon>
        <taxon>Actinomycetes</taxon>
        <taxon>Mycobacteriales</taxon>
        <taxon>Mycobacteriaceae</taxon>
        <taxon>Mycobacterium</taxon>
    </lineage>
</organism>
<sequence length="80" mass="8961">MRMRSAVQPGTAKAEEGNYETASQSIKQMVSVRLETQLLKELRQFAEEQEASVSDLLRQTALDLVSRIFAHEICGGPPRQ</sequence>
<evidence type="ECO:0000256" key="1">
    <source>
        <dbReference type="SAM" id="MobiDB-lite"/>
    </source>
</evidence>
<proteinExistence type="predicted"/>
<dbReference type="Proteomes" id="UP000258522">
    <property type="component" value="Unassembled WGS sequence"/>
</dbReference>
<protein>
    <recommendedName>
        <fullName evidence="4">Ribbon-helix-helix protein CopG domain-containing protein</fullName>
    </recommendedName>
</protein>
<dbReference type="AlphaFoldDB" id="A0A3E1HJJ6"/>
<name>A0A3E1HJJ6_9MYCO</name>
<reference evidence="2 3" key="1">
    <citation type="submission" date="2018-07" db="EMBL/GenBank/DDBJ databases">
        <title>Whole genome sequence of Mycobacterium uberis.</title>
        <authorList>
            <person name="Benjak A."/>
        </authorList>
    </citation>
    <scope>NUCLEOTIDE SEQUENCE [LARGE SCALE GENOMIC DNA]</scope>
    <source>
        <strain evidence="2 3">Jura</strain>
    </source>
</reference>
<evidence type="ECO:0000313" key="2">
    <source>
        <dbReference type="EMBL" id="RFD26606.1"/>
    </source>
</evidence>
<evidence type="ECO:0008006" key="4">
    <source>
        <dbReference type="Google" id="ProtNLM"/>
    </source>
</evidence>